<reference evidence="1 2" key="1">
    <citation type="submission" date="2019-08" db="EMBL/GenBank/DDBJ databases">
        <title>In-depth cultivation of the pig gut microbiome towards novel bacterial diversity and tailored functional studies.</title>
        <authorList>
            <person name="Wylensek D."/>
            <person name="Hitch T.C.A."/>
            <person name="Clavel T."/>
        </authorList>
    </citation>
    <scope>NUCLEOTIDE SEQUENCE [LARGE SCALE GENOMIC DNA]</scope>
    <source>
        <strain evidence="1 2">Oil+RF-744-WCA-WT-13</strain>
    </source>
</reference>
<keyword evidence="2" id="KW-1185">Reference proteome</keyword>
<protein>
    <recommendedName>
        <fullName evidence="3">FeoB-associated Cys-rich membrane protein</fullName>
    </recommendedName>
</protein>
<evidence type="ECO:0000313" key="1">
    <source>
        <dbReference type="EMBL" id="MST82926.1"/>
    </source>
</evidence>
<evidence type="ECO:0008006" key="3">
    <source>
        <dbReference type="Google" id="ProtNLM"/>
    </source>
</evidence>
<dbReference type="EMBL" id="VUMV01000010">
    <property type="protein sequence ID" value="MST82926.1"/>
    <property type="molecule type" value="Genomic_DNA"/>
</dbReference>
<dbReference type="AlphaFoldDB" id="A0A7X2PAR1"/>
<sequence length="78" mass="8437">MAVNVIIVTIIVALVILAIRGAIKNPNPCDTCGGNSSSCHKAHCSHTGEIREGYYRDQKLNQLWEETRGSNSKAGTHS</sequence>
<dbReference type="Proteomes" id="UP000466864">
    <property type="component" value="Unassembled WGS sequence"/>
</dbReference>
<proteinExistence type="predicted"/>
<comment type="caution">
    <text evidence="1">The sequence shown here is derived from an EMBL/GenBank/DDBJ whole genome shotgun (WGS) entry which is preliminary data.</text>
</comment>
<gene>
    <name evidence="1" type="ORF">FYJ60_11500</name>
</gene>
<name>A0A7X2PAR1_9FIRM</name>
<dbReference type="RefSeq" id="WP_154458825.1">
    <property type="nucleotide sequence ID" value="NZ_VUMV01000010.1"/>
</dbReference>
<evidence type="ECO:0000313" key="2">
    <source>
        <dbReference type="Proteomes" id="UP000466864"/>
    </source>
</evidence>
<accession>A0A7X2PAR1</accession>
<organism evidence="1 2">
    <name type="scientific">Bilifractor porci</name>
    <dbReference type="NCBI Taxonomy" id="2606636"/>
    <lineage>
        <taxon>Bacteria</taxon>
        <taxon>Bacillati</taxon>
        <taxon>Bacillota</taxon>
        <taxon>Clostridia</taxon>
        <taxon>Lachnospirales</taxon>
        <taxon>Lachnospiraceae</taxon>
        <taxon>Bilifractor</taxon>
    </lineage>
</organism>